<evidence type="ECO:0000256" key="2">
    <source>
        <dbReference type="ARBA" id="ARBA00012729"/>
    </source>
</evidence>
<evidence type="ECO:0000256" key="3">
    <source>
        <dbReference type="ARBA" id="ARBA00023024"/>
    </source>
</evidence>
<dbReference type="PROSITE" id="PS51910">
    <property type="entry name" value="GH18_2"/>
    <property type="match status" value="1"/>
</dbReference>
<name>K9MG63_CLOPF</name>
<organism evidence="5">
    <name type="scientific">Clostridium perfringens</name>
    <dbReference type="NCBI Taxonomy" id="1502"/>
    <lineage>
        <taxon>Bacteria</taxon>
        <taxon>Bacillati</taxon>
        <taxon>Bacillota</taxon>
        <taxon>Clostridia</taxon>
        <taxon>Eubacteriales</taxon>
        <taxon>Clostridiaceae</taxon>
        <taxon>Clostridium</taxon>
    </lineage>
</organism>
<evidence type="ECO:0000313" key="5">
    <source>
        <dbReference type="EMBL" id="AFV15074.1"/>
    </source>
</evidence>
<dbReference type="InterPro" id="IPR017853">
    <property type="entry name" value="GH"/>
</dbReference>
<gene>
    <name evidence="5" type="ORF">pNetB-NE10_68</name>
</gene>
<dbReference type="GO" id="GO:0006032">
    <property type="term" value="P:chitin catabolic process"/>
    <property type="evidence" value="ECO:0007669"/>
    <property type="project" value="UniProtKB-KW"/>
</dbReference>
<reference evidence="5" key="1">
    <citation type="journal article" date="2012" name="PLoS ONE">
        <title>Sequence of Two Plasmids from Clostridium perfringens Chicken Necrotic Enteritis Isolates and Comparison with C. perfringens Conjugative Plasmids.</title>
        <authorList>
            <person name="Parreira V.R."/>
            <person name="Costa M."/>
            <person name="Eikmeyer F."/>
            <person name="Blom J."/>
            <person name="Prescott J.F."/>
        </authorList>
    </citation>
    <scope>NUCLEOTIDE SEQUENCE</scope>
    <source>
        <strain evidence="5">NE_10</strain>
        <plasmid evidence="5">pNetB-NE10</plasmid>
    </source>
</reference>
<dbReference type="CDD" id="cd20174">
    <property type="entry name" value="GH18_LinChi78-like_UFR"/>
    <property type="match status" value="1"/>
</dbReference>
<proteinExistence type="predicted"/>
<dbReference type="EC" id="3.2.1.14" evidence="2"/>
<keyword evidence="5" id="KW-0614">Plasmid</keyword>
<sequence length="591" mass="65100">MSKSSDTTEITSQSTTKLRNVMYYGDWSIWGGQGNFYPKDIPADKLTHLNFAFMDFNSSGELIYCDKDAAIGHPLGNLGVTYGDVNGGILNAFQVLKSENPNLKIGVSLGGWSKSGDFSTIAATPSIRAKFVENVMKFIKYTNMDFVDIDWEYPGDYREPDKTDNINDEGTPNASAGDKENYILLLQDLKEALNKQGKELGKVYELSVALPAGVSKIEKGIDVDKLFNIVDFANIMTYDMAGAWSTTSGHQTALYTNPNAPEEYKGLSVDESVKYYISQGAEREKIVVGAAYYTRGWEQVSDKGTDPNNPGLFGEAAVVNKDADLSPTPGALNEAPMKNGEGGRAGGVWGYNALDKLKSKYTGLKEYWDDSAKAPYLYNSETGAFFTYDNIRSIQEKAKYVKENNLGGIIGWMASQDATTNSTKRDELTTATKESLFGKEDLPKYEIKYTENDITCTVTPVKQSWGSGGVLKMSITNNEKLDESGEVLSTVETSAKTVKNMKVYIKTDGIAITGSQYPAGPVTKEGDYYVIDFGKISDGKLMKAGITFTFDLNLDKAIEDTNNIISIEVSQRMYQTSPEFNRQTIWENTNS</sequence>
<dbReference type="GO" id="GO:0008843">
    <property type="term" value="F:endochitinase activity"/>
    <property type="evidence" value="ECO:0007669"/>
    <property type="project" value="UniProtKB-EC"/>
</dbReference>
<dbReference type="Pfam" id="PF00704">
    <property type="entry name" value="Glyco_hydro_18"/>
    <property type="match status" value="1"/>
</dbReference>
<dbReference type="InterPro" id="IPR050314">
    <property type="entry name" value="Glycosyl_Hydrlase_18"/>
</dbReference>
<geneLocation type="plasmid" evidence="5">
    <name>pNetB-NE10</name>
</geneLocation>
<dbReference type="InterPro" id="IPR011583">
    <property type="entry name" value="Chitinase_II/V-like_cat"/>
</dbReference>
<dbReference type="GO" id="GO:0005975">
    <property type="term" value="P:carbohydrate metabolic process"/>
    <property type="evidence" value="ECO:0007669"/>
    <property type="project" value="InterPro"/>
</dbReference>
<feature type="domain" description="GH18" evidence="4">
    <location>
        <begin position="18"/>
        <end position="439"/>
    </location>
</feature>
<dbReference type="CDD" id="cd06548">
    <property type="entry name" value="GH18_chitinase"/>
    <property type="match status" value="1"/>
</dbReference>
<dbReference type="EMBL" id="JQ655731">
    <property type="protein sequence ID" value="AFV15074.1"/>
    <property type="molecule type" value="Genomic_DNA"/>
</dbReference>
<dbReference type="InterPro" id="IPR001223">
    <property type="entry name" value="Glyco_hydro18_cat"/>
</dbReference>
<dbReference type="PANTHER" id="PTHR11177:SF317">
    <property type="entry name" value="CHITINASE 12-RELATED"/>
    <property type="match status" value="1"/>
</dbReference>
<evidence type="ECO:0000259" key="4">
    <source>
        <dbReference type="PROSITE" id="PS51910"/>
    </source>
</evidence>
<dbReference type="PANTHER" id="PTHR11177">
    <property type="entry name" value="CHITINASE"/>
    <property type="match status" value="1"/>
</dbReference>
<dbReference type="Gene3D" id="3.10.50.10">
    <property type="match status" value="1"/>
</dbReference>
<keyword evidence="3" id="KW-0624">Polysaccharide degradation</keyword>
<dbReference type="SUPFAM" id="SSF51445">
    <property type="entry name" value="(Trans)glycosidases"/>
    <property type="match status" value="1"/>
</dbReference>
<dbReference type="GO" id="GO:0008061">
    <property type="term" value="F:chitin binding"/>
    <property type="evidence" value="ECO:0007669"/>
    <property type="project" value="InterPro"/>
</dbReference>
<dbReference type="AlphaFoldDB" id="K9MG63"/>
<accession>K9MG63</accession>
<keyword evidence="3" id="KW-0119">Carbohydrate metabolism</keyword>
<dbReference type="InterPro" id="IPR029070">
    <property type="entry name" value="Chitinase_insertion_sf"/>
</dbReference>
<dbReference type="SUPFAM" id="SSF54556">
    <property type="entry name" value="Chitinase insertion domain"/>
    <property type="match status" value="1"/>
</dbReference>
<comment type="catalytic activity">
    <reaction evidence="1">
        <text>Random endo-hydrolysis of N-acetyl-beta-D-glucosaminide (1-&gt;4)-beta-linkages in chitin and chitodextrins.</text>
        <dbReference type="EC" id="3.2.1.14"/>
    </reaction>
</comment>
<evidence type="ECO:0000256" key="1">
    <source>
        <dbReference type="ARBA" id="ARBA00000822"/>
    </source>
</evidence>
<keyword evidence="3" id="KW-0146">Chitin degradation</keyword>
<dbReference type="RefSeq" id="WP_015141787.1">
    <property type="nucleotide sequence ID" value="NZ_CATNYE010000012.1"/>
</dbReference>
<dbReference type="SMART" id="SM00636">
    <property type="entry name" value="Glyco_18"/>
    <property type="match status" value="1"/>
</dbReference>
<dbReference type="Gene3D" id="3.20.20.80">
    <property type="entry name" value="Glycosidases"/>
    <property type="match status" value="1"/>
</dbReference>
<protein>
    <recommendedName>
        <fullName evidence="2">chitinase</fullName>
        <ecNumber evidence="2">3.2.1.14</ecNumber>
    </recommendedName>
</protein>